<dbReference type="InterPro" id="IPR025460">
    <property type="entry name" value="DUF4280"/>
</dbReference>
<organism evidence="2 3">
    <name type="scientific">Chryseobacterium indologenes</name>
    <name type="common">Flavobacterium indologenes</name>
    <dbReference type="NCBI Taxonomy" id="253"/>
    <lineage>
        <taxon>Bacteria</taxon>
        <taxon>Pseudomonadati</taxon>
        <taxon>Bacteroidota</taxon>
        <taxon>Flavobacteriia</taxon>
        <taxon>Flavobacteriales</taxon>
        <taxon>Weeksellaceae</taxon>
        <taxon>Chryseobacterium group</taxon>
        <taxon>Chryseobacterium</taxon>
    </lineage>
</organism>
<reference evidence="3" key="2">
    <citation type="submission" date="2015-09" db="EMBL/GenBank/DDBJ databases">
        <title>Draft genome sequence of a multidrug-resistant Chryseobacterium indologenes isolate from Malaysia.</title>
        <authorList>
            <person name="Yu C.Y."/>
            <person name="Ang G.Y."/>
            <person name="Chan K.-G."/>
        </authorList>
    </citation>
    <scope>NUCLEOTIDE SEQUENCE [LARGE SCALE GENOMIC DNA]</scope>
    <source>
        <strain evidence="3">CI_885</strain>
    </source>
</reference>
<comment type="caution">
    <text evidence="2">The sequence shown here is derived from an EMBL/GenBank/DDBJ whole genome shotgun (WGS) entry which is preliminary data.</text>
</comment>
<proteinExistence type="predicted"/>
<dbReference type="EMBL" id="LJOD01000001">
    <property type="protein sequence ID" value="KPE52809.1"/>
    <property type="molecule type" value="Genomic_DNA"/>
</dbReference>
<dbReference type="PATRIC" id="fig|253.9.peg.441"/>
<reference evidence="2 3" key="1">
    <citation type="journal article" date="2015" name="Genom Data">
        <title>Draft genome sequence of a multidrug-resistant Chryseobacterium indologenes isolate from Malaysia.</title>
        <authorList>
            <person name="Yu C.Y."/>
            <person name="Ang G.Y."/>
            <person name="Cheng H.J."/>
            <person name="Cheong Y.M."/>
            <person name="Yin W.F."/>
            <person name="Chan K.G."/>
        </authorList>
    </citation>
    <scope>NUCLEOTIDE SEQUENCE [LARGE SCALE GENOMIC DNA]</scope>
    <source>
        <strain evidence="2 3">CI_885</strain>
    </source>
</reference>
<dbReference type="InterPro" id="IPR045646">
    <property type="entry name" value="DUF6402"/>
</dbReference>
<gene>
    <name evidence="2" type="ORF">AOB46_02090</name>
</gene>
<feature type="region of interest" description="Disordered" evidence="1">
    <location>
        <begin position="1"/>
        <end position="45"/>
    </location>
</feature>
<accession>A0A0N1KUL9</accession>
<name>A0A0N1KUL9_CHRID</name>
<sequence length="559" mass="64369">MNPNPKYEHMEEQKTSAHDRKLSEKRAERQKKSSEDSPSEKREMVMHGAKLSCPYAQAPGELKVTSNEINLQDKLFATKGDGNNMVNLQFKGTCGHPKWPAKNMSPPPCMSVIKLSPWQNLGTSIIQEQTVLVKESYINCTPDFNAAVASPIPKAASIASSIDDKPIIISGYWVDKNNQKVKLHPYGDDQLRFYFEVNKSAVGKKITFTIYELDSGPLNDDNVYEKEYTVAHEKNYIKVPLTADLFTKGGESILQLYAEIKLESTTYELPQETDHLKIHVVEFVPKIEGALNWTKAKMLQEIWFNGNENDKPWLVDPKVDLLSMDWVISYSRMKTEYDKIIATKWKSENALKLLKKRIKEMTKNPDVGLKLPKKDNETVNFGVSRNDIRKFNDIEQPKLGGKKAQEIMPLFERFYYQSVSYNISKNPFSMEPLDDLFGALASCQFRVIAFGTITRKNWKSPLGMNLNSYLVKITKIGVYIKDSFDFITEDEYLGDWSPKKNTVSVNPYGVTKDTFYTIENKSYREWRKDYKKGMDFNLYTDVKYLNVYHEFYASPNEIE</sequence>
<dbReference type="AlphaFoldDB" id="A0A0N1KUL9"/>
<evidence type="ECO:0008006" key="4">
    <source>
        <dbReference type="Google" id="ProtNLM"/>
    </source>
</evidence>
<evidence type="ECO:0000256" key="1">
    <source>
        <dbReference type="SAM" id="MobiDB-lite"/>
    </source>
</evidence>
<dbReference type="Pfam" id="PF19940">
    <property type="entry name" value="DUF6402"/>
    <property type="match status" value="1"/>
</dbReference>
<evidence type="ECO:0000313" key="2">
    <source>
        <dbReference type="EMBL" id="KPE52809.1"/>
    </source>
</evidence>
<dbReference type="Pfam" id="PF14107">
    <property type="entry name" value="DUF4280"/>
    <property type="match status" value="1"/>
</dbReference>
<dbReference type="Proteomes" id="UP000037953">
    <property type="component" value="Unassembled WGS sequence"/>
</dbReference>
<evidence type="ECO:0000313" key="3">
    <source>
        <dbReference type="Proteomes" id="UP000037953"/>
    </source>
</evidence>
<protein>
    <recommendedName>
        <fullName evidence="4">DUF4280 domain-containing protein</fullName>
    </recommendedName>
</protein>